<reference evidence="2" key="1">
    <citation type="submission" date="2020-08" db="EMBL/GenBank/DDBJ databases">
        <title>Food and environmental bacterial isolates.</title>
        <authorList>
            <person name="Richter L."/>
            <person name="Du Plessis E.M."/>
            <person name="Duvenage S."/>
            <person name="Allam M."/>
            <person name="Korsten L."/>
        </authorList>
    </citation>
    <scope>NUCLEOTIDE SEQUENCE</scope>
    <source>
        <strain evidence="2">UPMP2127</strain>
    </source>
</reference>
<protein>
    <submittedName>
        <fullName evidence="2">DUF4123 domain-containing protein</fullName>
    </submittedName>
</protein>
<dbReference type="Proteomes" id="UP000659084">
    <property type="component" value="Unassembled WGS sequence"/>
</dbReference>
<evidence type="ECO:0000313" key="2">
    <source>
        <dbReference type="EMBL" id="MBC3212955.1"/>
    </source>
</evidence>
<dbReference type="EMBL" id="JACNYO010000010">
    <property type="protein sequence ID" value="MBC3212955.1"/>
    <property type="molecule type" value="Genomic_DNA"/>
</dbReference>
<proteinExistence type="predicted"/>
<organism evidence="2 3">
    <name type="scientific">Serratia fonticola</name>
    <dbReference type="NCBI Taxonomy" id="47917"/>
    <lineage>
        <taxon>Bacteria</taxon>
        <taxon>Pseudomonadati</taxon>
        <taxon>Pseudomonadota</taxon>
        <taxon>Gammaproteobacteria</taxon>
        <taxon>Enterobacterales</taxon>
        <taxon>Yersiniaceae</taxon>
        <taxon>Serratia</taxon>
    </lineage>
</organism>
<dbReference type="Pfam" id="PF13503">
    <property type="entry name" value="DUF4123"/>
    <property type="match status" value="1"/>
</dbReference>
<gene>
    <name evidence="2" type="ORF">H8J20_12475</name>
</gene>
<dbReference type="AlphaFoldDB" id="A0AAW3WRD7"/>
<accession>A0AAW3WRD7</accession>
<name>A0AAW3WRD7_SERFO</name>
<evidence type="ECO:0000313" key="3">
    <source>
        <dbReference type="Proteomes" id="UP000659084"/>
    </source>
</evidence>
<sequence>MNEAMNWAIVDAAAEPELFTMLELYDPANASLYAEPIAEDIGRLAPYLVQINEGSRQWLMNRDTPWGIWLESKAEMKSLRQHLRKYLHVQIPDEEKPVFFRFYDPRNIWALLQVLSPWEQHTFLGPVDAIATHWKGELRDERFTALREQFPSGSSSRRKMMRISREQLDELSLVFEQRYIDGLVEKIEAWSGYDKKIEAATIAETFRWLKQQGIVDDRSIRGLFSLFYLRGCLALEAIPSNFRHVLCAAGEEGGYKAETLLIQELGDVPL</sequence>
<dbReference type="RefSeq" id="WP_179253102.1">
    <property type="nucleotide sequence ID" value="NZ_JACBIV010000013.1"/>
</dbReference>
<feature type="domain" description="DUF4123" evidence="1">
    <location>
        <begin position="7"/>
        <end position="121"/>
    </location>
</feature>
<comment type="caution">
    <text evidence="2">The sequence shown here is derived from an EMBL/GenBank/DDBJ whole genome shotgun (WGS) entry which is preliminary data.</text>
</comment>
<dbReference type="InterPro" id="IPR025391">
    <property type="entry name" value="DUF4123"/>
</dbReference>
<evidence type="ECO:0000259" key="1">
    <source>
        <dbReference type="Pfam" id="PF13503"/>
    </source>
</evidence>